<organism evidence="2 3">
    <name type="scientific">Pseudomonas germanica</name>
    <dbReference type="NCBI Taxonomy" id="2815720"/>
    <lineage>
        <taxon>Bacteria</taxon>
        <taxon>Pseudomonadati</taxon>
        <taxon>Pseudomonadota</taxon>
        <taxon>Gammaproteobacteria</taxon>
        <taxon>Pseudomonadales</taxon>
        <taxon>Pseudomonadaceae</taxon>
        <taxon>Pseudomonas</taxon>
    </lineage>
</organism>
<keyword evidence="3" id="KW-1185">Reference proteome</keyword>
<keyword evidence="1" id="KW-0472">Membrane</keyword>
<evidence type="ECO:0000256" key="1">
    <source>
        <dbReference type="SAM" id="Phobius"/>
    </source>
</evidence>
<dbReference type="Proteomes" id="UP000824588">
    <property type="component" value="Chromosome"/>
</dbReference>
<proteinExistence type="predicted"/>
<accession>A0ABX8YHP4</accession>
<feature type="transmembrane region" description="Helical" evidence="1">
    <location>
        <begin position="201"/>
        <end position="221"/>
    </location>
</feature>
<name>A0ABX8YHP4_9PSED</name>
<feature type="transmembrane region" description="Helical" evidence="1">
    <location>
        <begin position="288"/>
        <end position="314"/>
    </location>
</feature>
<evidence type="ECO:0000313" key="2">
    <source>
        <dbReference type="EMBL" id="QYY79461.1"/>
    </source>
</evidence>
<evidence type="ECO:0000313" key="3">
    <source>
        <dbReference type="Proteomes" id="UP000824588"/>
    </source>
</evidence>
<feature type="transmembrane region" description="Helical" evidence="1">
    <location>
        <begin position="120"/>
        <end position="136"/>
    </location>
</feature>
<gene>
    <name evidence="2" type="ORF">J0G10_17100</name>
</gene>
<feature type="transmembrane region" description="Helical" evidence="1">
    <location>
        <begin position="90"/>
        <end position="108"/>
    </location>
</feature>
<keyword evidence="1" id="KW-0812">Transmembrane</keyword>
<keyword evidence="1" id="KW-1133">Transmembrane helix</keyword>
<dbReference type="RefSeq" id="WP_220556309.1">
    <property type="nucleotide sequence ID" value="NZ_CP071586.1"/>
</dbReference>
<dbReference type="EMBL" id="CP071586">
    <property type="protein sequence ID" value="QYY79461.1"/>
    <property type="molecule type" value="Genomic_DNA"/>
</dbReference>
<protein>
    <submittedName>
        <fullName evidence="2">Uncharacterized protein</fullName>
    </submittedName>
</protein>
<reference evidence="2 3" key="1">
    <citation type="journal article" date="2022" name="Int. J. Syst. Evol. Microbiol.">
        <title>Pseudomonas germanica sp. nov., isolated from Iris germanica rhizomes.</title>
        <authorList>
            <person name="Atanasov K.E."/>
            <person name="Galbis D.M."/>
            <person name="Gallego J."/>
            <person name="Serpico A."/>
            <person name="Bosch M."/>
            <person name="Altabella T."/>
            <person name="Ferrer A."/>
        </authorList>
    </citation>
    <scope>NUCLEOTIDE SEQUENCE [LARGE SCALE GENOMIC DNA]</scope>
    <source>
        <strain evidence="2 3">FIT28</strain>
    </source>
</reference>
<sequence length="319" mass="36425">MDVLNKLKNNYVKKRKATTARTYLTFRGFFLRLFNAEKYWDELTLEDARLLDFGVQTLTEILTQEPKTRDELKTYQLILKNTNAKLTERGNFLLALVTLMSALGVTKLTEACEWTKEQLSGWKMFAIFGATIFFAVQDTLRVRNRAAIHEELINVIEHYLQATTTVVSHPLPVQAQVQEPLPTPVSSEVMRRFIRMTFNRGTSFALFKASMVLFGIALIGMSQTALTLYDKEVDAYSSKYKIEAVIGRQLDQIDCPFLTAYKADCLMAQHKMDAVSSSLDLLDTVVRWAFRSGIGFFILSITFFISTPLVRAFYTTKKP</sequence>